<dbReference type="RefSeq" id="WP_194077743.1">
    <property type="nucleotide sequence ID" value="NZ_CP061839.1"/>
</dbReference>
<accession>A0A7S6WS83</accession>
<keyword evidence="2" id="KW-0808">Transferase</keyword>
<protein>
    <submittedName>
        <fullName evidence="2">Methyltransferase domain-containing protein</fullName>
    </submittedName>
</protein>
<evidence type="ECO:0000313" key="3">
    <source>
        <dbReference type="Proteomes" id="UP000593915"/>
    </source>
</evidence>
<dbReference type="CDD" id="cd02440">
    <property type="entry name" value="AdoMet_MTases"/>
    <property type="match status" value="1"/>
</dbReference>
<dbReference type="Proteomes" id="UP000593915">
    <property type="component" value="Chromosome"/>
</dbReference>
<reference evidence="2 3" key="1">
    <citation type="submission" date="2020-09" db="EMBL/GenBank/DDBJ databases">
        <title>Characterization of Treponema spp. from bovine digital dermatitis in Korea.</title>
        <authorList>
            <person name="Espiritu H.M."/>
            <person name="Cho Y.I."/>
            <person name="Mamuad L."/>
        </authorList>
    </citation>
    <scope>NUCLEOTIDE SEQUENCE [LARGE SCALE GENOMIC DNA]</scope>
    <source>
        <strain evidence="2 3">KS1</strain>
    </source>
</reference>
<dbReference type="Pfam" id="PF13649">
    <property type="entry name" value="Methyltransf_25"/>
    <property type="match status" value="1"/>
</dbReference>
<dbReference type="AlphaFoldDB" id="A0A7S6WS83"/>
<feature type="domain" description="Methyltransferase" evidence="1">
    <location>
        <begin position="65"/>
        <end position="153"/>
    </location>
</feature>
<dbReference type="GO" id="GO:0032259">
    <property type="term" value="P:methylation"/>
    <property type="evidence" value="ECO:0007669"/>
    <property type="project" value="UniProtKB-KW"/>
</dbReference>
<dbReference type="InterPro" id="IPR050723">
    <property type="entry name" value="CFA/CMAS"/>
</dbReference>
<keyword evidence="2" id="KW-0489">Methyltransferase</keyword>
<dbReference type="PANTHER" id="PTHR43667">
    <property type="entry name" value="CYCLOPROPANE-FATTY-ACYL-PHOSPHOLIPID SYNTHASE"/>
    <property type="match status" value="1"/>
</dbReference>
<sequence length="273" mass="30999">MIKSFSVDYNTLWQNSYSSLSLNNDREGIKNISKKEAEAYAAFPNIWEDGRVRAAGIRVLPDETVLEIGAGPGIVSFELAAKAKSLTAVEPAAGMLQVLSDEANKRGITNIETVQAFWEDYEVKTQYDVVVASLSLITKDITGFLAKMNAACRKRAYIHWFASETSWEKQARDIAEITGEKSYASVPKINIVFNILYEMNILSEIRILKTTSFDRIFDSKEDALTSLKKVYAVKTDRYDSAIFKYIEKNYIQKNGLYIYPDTTRFAEIVWEKE</sequence>
<dbReference type="PANTHER" id="PTHR43667:SF2">
    <property type="entry name" value="FATTY ACID C-METHYL TRANSFERASE"/>
    <property type="match status" value="1"/>
</dbReference>
<evidence type="ECO:0000313" key="2">
    <source>
        <dbReference type="EMBL" id="QOW62247.1"/>
    </source>
</evidence>
<evidence type="ECO:0000259" key="1">
    <source>
        <dbReference type="Pfam" id="PF13649"/>
    </source>
</evidence>
<name>A0A7S6WS83_9SPIR</name>
<dbReference type="Gene3D" id="3.40.50.150">
    <property type="entry name" value="Vaccinia Virus protein VP39"/>
    <property type="match status" value="1"/>
</dbReference>
<organism evidence="2 3">
    <name type="scientific">Treponema pedis</name>
    <dbReference type="NCBI Taxonomy" id="409322"/>
    <lineage>
        <taxon>Bacteria</taxon>
        <taxon>Pseudomonadati</taxon>
        <taxon>Spirochaetota</taxon>
        <taxon>Spirochaetia</taxon>
        <taxon>Spirochaetales</taxon>
        <taxon>Treponemataceae</taxon>
        <taxon>Treponema</taxon>
    </lineage>
</organism>
<dbReference type="GO" id="GO:0008168">
    <property type="term" value="F:methyltransferase activity"/>
    <property type="evidence" value="ECO:0007669"/>
    <property type="project" value="UniProtKB-KW"/>
</dbReference>
<dbReference type="SUPFAM" id="SSF53335">
    <property type="entry name" value="S-adenosyl-L-methionine-dependent methyltransferases"/>
    <property type="match status" value="1"/>
</dbReference>
<dbReference type="EMBL" id="CP061839">
    <property type="protein sequence ID" value="QOW62247.1"/>
    <property type="molecule type" value="Genomic_DNA"/>
</dbReference>
<proteinExistence type="predicted"/>
<gene>
    <name evidence="2" type="ORF">IFE08_13490</name>
</gene>
<dbReference type="InterPro" id="IPR029063">
    <property type="entry name" value="SAM-dependent_MTases_sf"/>
</dbReference>
<dbReference type="InterPro" id="IPR041698">
    <property type="entry name" value="Methyltransf_25"/>
</dbReference>